<feature type="domain" description="C2H2-type" evidence="3">
    <location>
        <begin position="218"/>
        <end position="245"/>
    </location>
</feature>
<sequence>MSQSSNTYPDFESWFFADDSAPLIMPTDSTSRDLMPEHTQVRPTGNLLECHPFSAPDFPNSVAVWQQSPSNDSGIGLSPPVANPDFVSESWCSDSLTSFDASNGCFSLSTQAPSLALDAASASGWLSLVNDFNSAAPETAPLDSFDFNIERTGPNRIENSASAVNFSSQTIEPAKEPARNGTPPSPNLQGTLKSNANLRTQMASRKETTYSSPKAHGFQCDICSRLFTRSRNLRLHQRTHPEIRHLHKESYRAPSVNDSFESIDSGYHSVRATEMGPTYPVPGAPTKIQTPSFLQKLIAFFGNHLIEEANIQLWAVSVSSRHSFEEIRTRLAGLIKEFALELVSDIPPSWGSNLPRLTTRVQTDEQLRKVLIDITQLLRLRRPEIAQYICENAFSKMENERPICEANQVNSSKLSRKESMALLGDDAEWAGDGTEYVLDDEGLCATAEPFREHLVQNKAFGRLVQSVRTSLYHNDHEHMNSIQKELVCETPAMAHRYLLGQRALAFEAKLNVNWDLAGYMSSQYGQKPTSLASVVTVTGSALYAQATTCAEYMAATWPRTATFLIDVLDEALRVDEEPKTAHKAHRSLLLEIYLEIHTGGKLLLSISANSTALLVDLAQQVGWLGSALSISPFGDQLACAKPSFKLSGARNWTVQFEHEDLHPSENPCWLPLFSGAVIASGFPIPERANEMGLEISLELLTAMAGVCHAVEYDGGIVMKGYSHMFVPVRQSGDRLQWHATTSQDSDTRLTYSAGLSQCGPRALSDEVTLEDIRRLRPIVGWCSIAVSNLGSSTANYENIDYSGATDAESSLRCAGGSLGFQQFGAAQLNFRFGVKDGKCHFQRTGPFQRIVSAAENTMVALYDTGEQRAWLVPASNVLLHMVQHRHYLEPFELNAKPIILDTTIAVGSSAKQTLLKNASVRLSDSEDYTFKDFILNTWSLLEFLIDQDVTRDRNSAGTSVKGTLREYLYGYEFKAVVQERAPFRRKEVQLSKTHGGWPLLLRDIDALVLFADGFEDLIVPCPRSNAGLCRSWQRVPKGKDYLATTTKTLKDLYDVAGCRLSRKYLTSTHLQWHKGDSRVVPKSAIGEVVTPDFILDQGAVVFGHSGHTIQRRTPKSQTQTSNAMSLYSHPNLALKPTCGLKGFVDSGFFEDTALDRATLQSSPDSLTSGDTLAEGDETEDELDYRSFSRKRFHEPDTNTTRTEEIDSENTGPTTPKRAKNDQEFVSGRLSLGSNPASLEQKEMESITSGLEFEKSASTAYNDPPISAFSGQMDGDTIMIDSGLSIRLEDSDNLRSLRHGDVVLGGDRGREAPL</sequence>
<gene>
    <name evidence="4" type="ORF">CC80DRAFT_482470</name>
</gene>
<dbReference type="SMART" id="SM00355">
    <property type="entry name" value="ZnF_C2H2"/>
    <property type="match status" value="1"/>
</dbReference>
<keyword evidence="5" id="KW-1185">Reference proteome</keyword>
<keyword evidence="1" id="KW-0863">Zinc-finger</keyword>
<dbReference type="SUPFAM" id="SSF57667">
    <property type="entry name" value="beta-beta-alpha zinc fingers"/>
    <property type="match status" value="1"/>
</dbReference>
<dbReference type="GO" id="GO:0008270">
    <property type="term" value="F:zinc ion binding"/>
    <property type="evidence" value="ECO:0007669"/>
    <property type="project" value="UniProtKB-KW"/>
</dbReference>
<feature type="compositionally biased region" description="Polar residues" evidence="2">
    <location>
        <begin position="1159"/>
        <end position="1170"/>
    </location>
</feature>
<feature type="region of interest" description="Disordered" evidence="2">
    <location>
        <begin position="170"/>
        <end position="191"/>
    </location>
</feature>
<evidence type="ECO:0000259" key="3">
    <source>
        <dbReference type="PROSITE" id="PS50157"/>
    </source>
</evidence>
<name>A0A6A5TCV5_9PLEO</name>
<feature type="compositionally biased region" description="Basic and acidic residues" evidence="2">
    <location>
        <begin position="1193"/>
        <end position="1204"/>
    </location>
</feature>
<evidence type="ECO:0000256" key="2">
    <source>
        <dbReference type="SAM" id="MobiDB-lite"/>
    </source>
</evidence>
<dbReference type="Proteomes" id="UP000800035">
    <property type="component" value="Unassembled WGS sequence"/>
</dbReference>
<organism evidence="4 5">
    <name type="scientific">Byssothecium circinans</name>
    <dbReference type="NCBI Taxonomy" id="147558"/>
    <lineage>
        <taxon>Eukaryota</taxon>
        <taxon>Fungi</taxon>
        <taxon>Dikarya</taxon>
        <taxon>Ascomycota</taxon>
        <taxon>Pezizomycotina</taxon>
        <taxon>Dothideomycetes</taxon>
        <taxon>Pleosporomycetidae</taxon>
        <taxon>Pleosporales</taxon>
        <taxon>Massarineae</taxon>
        <taxon>Massarinaceae</taxon>
        <taxon>Byssothecium</taxon>
    </lineage>
</organism>
<dbReference type="PROSITE" id="PS50157">
    <property type="entry name" value="ZINC_FINGER_C2H2_2"/>
    <property type="match status" value="1"/>
</dbReference>
<dbReference type="InterPro" id="IPR013087">
    <property type="entry name" value="Znf_C2H2_type"/>
</dbReference>
<dbReference type="Gene3D" id="3.30.160.60">
    <property type="entry name" value="Classic Zinc Finger"/>
    <property type="match status" value="1"/>
</dbReference>
<dbReference type="PROSITE" id="PS00028">
    <property type="entry name" value="ZINC_FINGER_C2H2_1"/>
    <property type="match status" value="1"/>
</dbReference>
<reference evidence="4" key="1">
    <citation type="journal article" date="2020" name="Stud. Mycol.">
        <title>101 Dothideomycetes genomes: a test case for predicting lifestyles and emergence of pathogens.</title>
        <authorList>
            <person name="Haridas S."/>
            <person name="Albert R."/>
            <person name="Binder M."/>
            <person name="Bloem J."/>
            <person name="Labutti K."/>
            <person name="Salamov A."/>
            <person name="Andreopoulos B."/>
            <person name="Baker S."/>
            <person name="Barry K."/>
            <person name="Bills G."/>
            <person name="Bluhm B."/>
            <person name="Cannon C."/>
            <person name="Castanera R."/>
            <person name="Culley D."/>
            <person name="Daum C."/>
            <person name="Ezra D."/>
            <person name="Gonzalez J."/>
            <person name="Henrissat B."/>
            <person name="Kuo A."/>
            <person name="Liang C."/>
            <person name="Lipzen A."/>
            <person name="Lutzoni F."/>
            <person name="Magnuson J."/>
            <person name="Mondo S."/>
            <person name="Nolan M."/>
            <person name="Ohm R."/>
            <person name="Pangilinan J."/>
            <person name="Park H.-J."/>
            <person name="Ramirez L."/>
            <person name="Alfaro M."/>
            <person name="Sun H."/>
            <person name="Tritt A."/>
            <person name="Yoshinaga Y."/>
            <person name="Zwiers L.-H."/>
            <person name="Turgeon B."/>
            <person name="Goodwin S."/>
            <person name="Spatafora J."/>
            <person name="Crous P."/>
            <person name="Grigoriev I."/>
        </authorList>
    </citation>
    <scope>NUCLEOTIDE SEQUENCE</scope>
    <source>
        <strain evidence="4">CBS 675.92</strain>
    </source>
</reference>
<feature type="compositionally biased region" description="Acidic residues" evidence="2">
    <location>
        <begin position="1173"/>
        <end position="1182"/>
    </location>
</feature>
<keyword evidence="1" id="KW-0862">Zinc</keyword>
<dbReference type="InterPro" id="IPR036236">
    <property type="entry name" value="Znf_C2H2_sf"/>
</dbReference>
<evidence type="ECO:0000313" key="4">
    <source>
        <dbReference type="EMBL" id="KAF1950615.1"/>
    </source>
</evidence>
<protein>
    <recommendedName>
        <fullName evidence="3">C2H2-type domain-containing protein</fullName>
    </recommendedName>
</protein>
<evidence type="ECO:0000313" key="5">
    <source>
        <dbReference type="Proteomes" id="UP000800035"/>
    </source>
</evidence>
<dbReference type="OrthoDB" id="1577640at2759"/>
<proteinExistence type="predicted"/>
<dbReference type="EMBL" id="ML977024">
    <property type="protein sequence ID" value="KAF1950615.1"/>
    <property type="molecule type" value="Genomic_DNA"/>
</dbReference>
<accession>A0A6A5TCV5</accession>
<evidence type="ECO:0000256" key="1">
    <source>
        <dbReference type="PROSITE-ProRule" id="PRU00042"/>
    </source>
</evidence>
<feature type="region of interest" description="Disordered" evidence="2">
    <location>
        <begin position="1159"/>
        <end position="1219"/>
    </location>
</feature>
<keyword evidence="1" id="KW-0479">Metal-binding</keyword>